<dbReference type="NCBIfam" id="TIGR01740">
    <property type="entry name" value="pyrF"/>
    <property type="match status" value="1"/>
</dbReference>
<dbReference type="GO" id="GO:0004588">
    <property type="term" value="F:orotate phosphoribosyltransferase activity"/>
    <property type="evidence" value="ECO:0007669"/>
    <property type="project" value="TreeGrafter"/>
</dbReference>
<comment type="similarity">
    <text evidence="9">Belongs to the OMP decarboxylase family.</text>
</comment>
<evidence type="ECO:0000256" key="6">
    <source>
        <dbReference type="ARBA" id="ARBA00049157"/>
    </source>
</evidence>
<dbReference type="InterPro" id="IPR018089">
    <property type="entry name" value="OMPdecase_AS"/>
</dbReference>
<dbReference type="SMART" id="SM00934">
    <property type="entry name" value="OMPdecase"/>
    <property type="match status" value="1"/>
</dbReference>
<dbReference type="EC" id="4.1.1.23" evidence="9"/>
<keyword evidence="5 9" id="KW-0456">Lyase</keyword>
<feature type="binding site" evidence="8">
    <location>
        <position position="34"/>
    </location>
    <ligand>
        <name>substrate</name>
    </ligand>
</feature>
<gene>
    <name evidence="11" type="primary">pyrF</name>
    <name evidence="11" type="ORF">COW24_00645</name>
</gene>
<comment type="catalytic activity">
    <reaction evidence="6 9">
        <text>orotidine 5'-phosphate + H(+) = UMP + CO2</text>
        <dbReference type="Rhea" id="RHEA:11596"/>
        <dbReference type="ChEBI" id="CHEBI:15378"/>
        <dbReference type="ChEBI" id="CHEBI:16526"/>
        <dbReference type="ChEBI" id="CHEBI:57538"/>
        <dbReference type="ChEBI" id="CHEBI:57865"/>
        <dbReference type="EC" id="4.1.1.23"/>
    </reaction>
</comment>
<dbReference type="GO" id="GO:0006207">
    <property type="term" value="P:'de novo' pyrimidine nucleobase biosynthetic process"/>
    <property type="evidence" value="ECO:0007669"/>
    <property type="project" value="InterPro"/>
</dbReference>
<feature type="binding site" evidence="8">
    <location>
        <position position="225"/>
    </location>
    <ligand>
        <name>substrate</name>
    </ligand>
</feature>
<dbReference type="PROSITE" id="PS00156">
    <property type="entry name" value="OMPDECASE"/>
    <property type="match status" value="1"/>
</dbReference>
<dbReference type="InterPro" id="IPR001754">
    <property type="entry name" value="OMPdeCOase_dom"/>
</dbReference>
<sequence length="255" mass="28045">MRYRDRAQLMPNPTAKRLAELMDNKQSNLCVSLDVTTSAEFLDIAAKVGPEICLLKTHIDTLEDFNDDFVLELLRLSGEHRFLVFEDRKFSDIGNTVRLQYEKGIHHIADWADITNAFITPGPAVIAGLKEIGLPRHRGLLLIAELSSAGSLATGDYTNTAYQWGNDNADFVIGYIGKGNQQIPESMLTITPGVNLDSTGDNLGQQYQTPAEAIAGGTDIIIVGRGVYTADDPASAAKLYRQAAWSAYQDRERLN</sequence>
<dbReference type="Proteomes" id="UP000230292">
    <property type="component" value="Unassembled WGS sequence"/>
</dbReference>
<name>A0A2M7H542_9BACT</name>
<evidence type="ECO:0000256" key="8">
    <source>
        <dbReference type="PIRSR" id="PIRSR614732-2"/>
    </source>
</evidence>
<organism evidence="11 12">
    <name type="scientific">Candidatus Kerfeldbacteria bacterium CG15_BIG_FIL_POST_REV_8_21_14_020_45_12</name>
    <dbReference type="NCBI Taxonomy" id="2014247"/>
    <lineage>
        <taxon>Bacteria</taxon>
        <taxon>Candidatus Kerfeldiibacteriota</taxon>
    </lineage>
</organism>
<proteinExistence type="inferred from homology"/>
<evidence type="ECO:0000256" key="9">
    <source>
        <dbReference type="RuleBase" id="RU000512"/>
    </source>
</evidence>
<comment type="pathway">
    <text evidence="2 9">Pyrimidine metabolism; UMP biosynthesis via de novo pathway; UMP from orotate: step 2/2.</text>
</comment>
<dbReference type="PANTHER" id="PTHR19278:SF9">
    <property type="entry name" value="URIDINE 5'-MONOPHOSPHATE SYNTHASE"/>
    <property type="match status" value="1"/>
</dbReference>
<evidence type="ECO:0000256" key="1">
    <source>
        <dbReference type="ARBA" id="ARBA00002356"/>
    </source>
</evidence>
<evidence type="ECO:0000256" key="7">
    <source>
        <dbReference type="PIRSR" id="PIRSR614732-1"/>
    </source>
</evidence>
<evidence type="ECO:0000259" key="10">
    <source>
        <dbReference type="SMART" id="SM00934"/>
    </source>
</evidence>
<evidence type="ECO:0000256" key="2">
    <source>
        <dbReference type="ARBA" id="ARBA00004861"/>
    </source>
</evidence>
<evidence type="ECO:0000313" key="12">
    <source>
        <dbReference type="Proteomes" id="UP000230292"/>
    </source>
</evidence>
<evidence type="ECO:0000256" key="5">
    <source>
        <dbReference type="ARBA" id="ARBA00023239"/>
    </source>
</evidence>
<dbReference type="InterPro" id="IPR011060">
    <property type="entry name" value="RibuloseP-bd_barrel"/>
</dbReference>
<protein>
    <recommendedName>
        <fullName evidence="9">Orotidine 5'-phosphate decarboxylase</fullName>
        <ecNumber evidence="9">4.1.1.23</ecNumber>
    </recommendedName>
</protein>
<dbReference type="PANTHER" id="PTHR19278">
    <property type="entry name" value="OROTATE PHOSPHORIBOSYLTRANSFERASE"/>
    <property type="match status" value="1"/>
</dbReference>
<feature type="binding site" evidence="8">
    <location>
        <position position="224"/>
    </location>
    <ligand>
        <name>substrate</name>
    </ligand>
</feature>
<feature type="binding site" evidence="8">
    <location>
        <position position="205"/>
    </location>
    <ligand>
        <name>substrate</name>
    </ligand>
</feature>
<comment type="function">
    <text evidence="1">Catalyzes the decarboxylation of orotidine 5'-monophosphate (OMP) to uridine 5'-monophosphate (UMP).</text>
</comment>
<dbReference type="CDD" id="cd04725">
    <property type="entry name" value="OMP_decarboxylase_like"/>
    <property type="match status" value="1"/>
</dbReference>
<evidence type="ECO:0000256" key="4">
    <source>
        <dbReference type="ARBA" id="ARBA00022975"/>
    </source>
</evidence>
<keyword evidence="3 9" id="KW-0210">Decarboxylase</keyword>
<reference evidence="11 12" key="1">
    <citation type="submission" date="2017-09" db="EMBL/GenBank/DDBJ databases">
        <title>Depth-based differentiation of microbial function through sediment-hosted aquifers and enrichment of novel symbionts in the deep terrestrial subsurface.</title>
        <authorList>
            <person name="Probst A.J."/>
            <person name="Ladd B."/>
            <person name="Jarett J.K."/>
            <person name="Geller-Mcgrath D.E."/>
            <person name="Sieber C.M."/>
            <person name="Emerson J.B."/>
            <person name="Anantharaman K."/>
            <person name="Thomas B.C."/>
            <person name="Malmstrom R."/>
            <person name="Stieglmeier M."/>
            <person name="Klingl A."/>
            <person name="Woyke T."/>
            <person name="Ryan C.M."/>
            <person name="Banfield J.F."/>
        </authorList>
    </citation>
    <scope>NUCLEOTIDE SEQUENCE [LARGE SCALE GENOMIC DNA]</scope>
    <source>
        <strain evidence="11">CG15_BIG_FIL_POST_REV_8_21_14_020_45_12</strain>
    </source>
</reference>
<dbReference type="UniPathway" id="UPA00070">
    <property type="reaction ID" value="UER00120"/>
</dbReference>
<dbReference type="InterPro" id="IPR013785">
    <property type="entry name" value="Aldolase_TIM"/>
</dbReference>
<feature type="binding site" evidence="8">
    <location>
        <position position="56"/>
    </location>
    <ligand>
        <name>substrate</name>
    </ligand>
</feature>
<feature type="active site" description="For OMPdecase activity" evidence="7">
    <location>
        <position position="92"/>
    </location>
</feature>
<dbReference type="InterPro" id="IPR014732">
    <property type="entry name" value="OMPdecase"/>
</dbReference>
<feature type="active site" description="For OMPdecase activity" evidence="7">
    <location>
        <position position="89"/>
    </location>
</feature>
<evidence type="ECO:0000256" key="3">
    <source>
        <dbReference type="ARBA" id="ARBA00022793"/>
    </source>
</evidence>
<dbReference type="GO" id="GO:0004590">
    <property type="term" value="F:orotidine-5'-phosphate decarboxylase activity"/>
    <property type="evidence" value="ECO:0007669"/>
    <property type="project" value="UniProtKB-EC"/>
</dbReference>
<keyword evidence="4 9" id="KW-0665">Pyrimidine biosynthesis</keyword>
<feature type="binding site" evidence="8">
    <location>
        <position position="147"/>
    </location>
    <ligand>
        <name>substrate</name>
    </ligand>
</feature>
<feature type="domain" description="Orotidine 5'-phosphate decarboxylase" evidence="10">
    <location>
        <begin position="28"/>
        <end position="240"/>
    </location>
</feature>
<dbReference type="FunFam" id="3.20.20.70:FF:000114">
    <property type="entry name" value="Decarboxylase,orotidine phosphate"/>
    <property type="match status" value="1"/>
</dbReference>
<dbReference type="GO" id="GO:0044205">
    <property type="term" value="P:'de novo' UMP biosynthetic process"/>
    <property type="evidence" value="ECO:0007669"/>
    <property type="project" value="UniProtKB-UniPathway"/>
</dbReference>
<feature type="active site" description="For OMPdecase activity" evidence="7">
    <location>
        <position position="87"/>
    </location>
</feature>
<dbReference type="EMBL" id="PFGC01000009">
    <property type="protein sequence ID" value="PIW37344.1"/>
    <property type="molecule type" value="Genomic_DNA"/>
</dbReference>
<evidence type="ECO:0000313" key="11">
    <source>
        <dbReference type="EMBL" id="PIW37344.1"/>
    </source>
</evidence>
<comment type="caution">
    <text evidence="11">The sequence shown here is derived from an EMBL/GenBank/DDBJ whole genome shotgun (WGS) entry which is preliminary data.</text>
</comment>
<dbReference type="SUPFAM" id="SSF51366">
    <property type="entry name" value="Ribulose-phoshate binding barrel"/>
    <property type="match status" value="1"/>
</dbReference>
<dbReference type="AlphaFoldDB" id="A0A2M7H542"/>
<accession>A0A2M7H542</accession>
<dbReference type="Pfam" id="PF00215">
    <property type="entry name" value="OMPdecase"/>
    <property type="match status" value="1"/>
</dbReference>
<dbReference type="Gene3D" id="3.20.20.70">
    <property type="entry name" value="Aldolase class I"/>
    <property type="match status" value="1"/>
</dbReference>